<feature type="region of interest" description="Disordered" evidence="1">
    <location>
        <begin position="231"/>
        <end position="265"/>
    </location>
</feature>
<name>A0A8B6H0D3_MYTGA</name>
<keyword evidence="4" id="KW-1185">Reference proteome</keyword>
<evidence type="ECO:0000256" key="2">
    <source>
        <dbReference type="SAM" id="Phobius"/>
    </source>
</evidence>
<reference evidence="3" key="1">
    <citation type="submission" date="2018-11" db="EMBL/GenBank/DDBJ databases">
        <authorList>
            <person name="Alioto T."/>
            <person name="Alioto T."/>
        </authorList>
    </citation>
    <scope>NUCLEOTIDE SEQUENCE</scope>
</reference>
<evidence type="ECO:0000256" key="1">
    <source>
        <dbReference type="SAM" id="MobiDB-lite"/>
    </source>
</evidence>
<keyword evidence="2" id="KW-0812">Transmembrane</keyword>
<evidence type="ECO:0000313" key="3">
    <source>
        <dbReference type="EMBL" id="VDI72396.1"/>
    </source>
</evidence>
<accession>A0A8B6H0D3</accession>
<comment type="caution">
    <text evidence="3">The sequence shown here is derived from an EMBL/GenBank/DDBJ whole genome shotgun (WGS) entry which is preliminary data.</text>
</comment>
<dbReference type="OrthoDB" id="6108004at2759"/>
<organism evidence="3 4">
    <name type="scientific">Mytilus galloprovincialis</name>
    <name type="common">Mediterranean mussel</name>
    <dbReference type="NCBI Taxonomy" id="29158"/>
    <lineage>
        <taxon>Eukaryota</taxon>
        <taxon>Metazoa</taxon>
        <taxon>Spiralia</taxon>
        <taxon>Lophotrochozoa</taxon>
        <taxon>Mollusca</taxon>
        <taxon>Bivalvia</taxon>
        <taxon>Autobranchia</taxon>
        <taxon>Pteriomorphia</taxon>
        <taxon>Mytilida</taxon>
        <taxon>Mytiloidea</taxon>
        <taxon>Mytilidae</taxon>
        <taxon>Mytilinae</taxon>
        <taxon>Mytilus</taxon>
    </lineage>
</organism>
<keyword evidence="2" id="KW-1133">Transmembrane helix</keyword>
<sequence length="265" mass="30453">MRTHKNTCFSAVQGVGCAKDVCQCSKRGYWFLHKYHVKLDNVENDLLKVTCVMKFGAEGVDKMFDSITIEIIGPPIILSTKIVTENVVTIAVNFYSTSDIQRPVWFSEPIYDTTVVNATIDNITLSLAVHNRAITCNGYVAKMSVGIFKNMKYTVLLKNEFGDTRKTFELHSDLKVSFDFRFWIFGLSIFGVFLVAITMTIAFLRGRPYQTPESMEDDHVYERTNPQYLELSEIPQERHYSDIKEEEDELQLSRSDDGEDYEEID</sequence>
<proteinExistence type="predicted"/>
<dbReference type="AlphaFoldDB" id="A0A8B6H0D3"/>
<dbReference type="Proteomes" id="UP000596742">
    <property type="component" value="Unassembled WGS sequence"/>
</dbReference>
<feature type="transmembrane region" description="Helical" evidence="2">
    <location>
        <begin position="182"/>
        <end position="204"/>
    </location>
</feature>
<protein>
    <submittedName>
        <fullName evidence="3">Uncharacterized protein</fullName>
    </submittedName>
</protein>
<evidence type="ECO:0000313" key="4">
    <source>
        <dbReference type="Proteomes" id="UP000596742"/>
    </source>
</evidence>
<keyword evidence="2" id="KW-0472">Membrane</keyword>
<gene>
    <name evidence="3" type="ORF">MGAL_10B086297</name>
</gene>
<dbReference type="EMBL" id="UYJE01009319">
    <property type="protein sequence ID" value="VDI72396.1"/>
    <property type="molecule type" value="Genomic_DNA"/>
</dbReference>